<accession>A0A0F9WE69</accession>
<comment type="caution">
    <text evidence="3">The sequence shown here is derived from an EMBL/GenBank/DDBJ whole genome shotgun (WGS) entry which is preliminary data.</text>
</comment>
<dbReference type="CDD" id="cd03046">
    <property type="entry name" value="GST_N_GTT1_like"/>
    <property type="match status" value="1"/>
</dbReference>
<sequence>MDNKHKPVRSRIMAGLLGLGIAGLVSLAPASPASAQSAENQGAMPMPEFTIYHLEGRRSERLVWLMEELGLPYTLAFERGDLMASMAAIRAINPSMPVAPTVTYGDQVLVESGAIIEMILARHGEGELVPPLTSPDFATHLLWMHYSEGSLAARAIADYRVWQIQPPTQRSPLVDSEQVVQFAENFLSEKPWFGGDEFSAADIMMLFPLNFAFQLNIVDASLFPQLSAWMEKVQARPAYQRMLAKARPDGMVGSLPALPAHAPSGPRNR</sequence>
<dbReference type="InterPro" id="IPR004046">
    <property type="entry name" value="GST_C"/>
</dbReference>
<dbReference type="Pfam" id="PF00043">
    <property type="entry name" value="GST_C"/>
    <property type="match status" value="1"/>
</dbReference>
<name>A0A0F9WE69_9ZZZZ</name>
<reference evidence="3" key="1">
    <citation type="journal article" date="2015" name="Nature">
        <title>Complex archaea that bridge the gap between prokaryotes and eukaryotes.</title>
        <authorList>
            <person name="Spang A."/>
            <person name="Saw J.H."/>
            <person name="Jorgensen S.L."/>
            <person name="Zaremba-Niedzwiedzka K."/>
            <person name="Martijn J."/>
            <person name="Lind A.E."/>
            <person name="van Eijk R."/>
            <person name="Schleper C."/>
            <person name="Guy L."/>
            <person name="Ettema T.J."/>
        </authorList>
    </citation>
    <scope>NUCLEOTIDE SEQUENCE</scope>
</reference>
<dbReference type="Gene3D" id="1.20.1050.10">
    <property type="match status" value="1"/>
</dbReference>
<dbReference type="InterPro" id="IPR010987">
    <property type="entry name" value="Glutathione-S-Trfase_C-like"/>
</dbReference>
<protein>
    <recommendedName>
        <fullName evidence="4">Glutathione S-transferase</fullName>
    </recommendedName>
</protein>
<feature type="domain" description="GST C-terminal" evidence="2">
    <location>
        <begin position="133"/>
        <end position="252"/>
    </location>
</feature>
<dbReference type="Pfam" id="PF13409">
    <property type="entry name" value="GST_N_2"/>
    <property type="match status" value="1"/>
</dbReference>
<proteinExistence type="predicted"/>
<evidence type="ECO:0000259" key="1">
    <source>
        <dbReference type="PROSITE" id="PS50404"/>
    </source>
</evidence>
<evidence type="ECO:0000259" key="2">
    <source>
        <dbReference type="PROSITE" id="PS50405"/>
    </source>
</evidence>
<gene>
    <name evidence="3" type="ORF">LCGC14_0022160</name>
</gene>
<dbReference type="InterPro" id="IPR036282">
    <property type="entry name" value="Glutathione-S-Trfase_C_sf"/>
</dbReference>
<organism evidence="3">
    <name type="scientific">marine sediment metagenome</name>
    <dbReference type="NCBI Taxonomy" id="412755"/>
    <lineage>
        <taxon>unclassified sequences</taxon>
        <taxon>metagenomes</taxon>
        <taxon>ecological metagenomes</taxon>
    </lineage>
</organism>
<dbReference type="SUPFAM" id="SSF47616">
    <property type="entry name" value="GST C-terminal domain-like"/>
    <property type="match status" value="1"/>
</dbReference>
<dbReference type="InterPro" id="IPR036249">
    <property type="entry name" value="Thioredoxin-like_sf"/>
</dbReference>
<dbReference type="PROSITE" id="PS50404">
    <property type="entry name" value="GST_NTER"/>
    <property type="match status" value="1"/>
</dbReference>
<dbReference type="AlphaFoldDB" id="A0A0F9WE69"/>
<dbReference type="InterPro" id="IPR040079">
    <property type="entry name" value="Glutathione_S-Trfase"/>
</dbReference>
<dbReference type="InterPro" id="IPR004045">
    <property type="entry name" value="Glutathione_S-Trfase_N"/>
</dbReference>
<dbReference type="EMBL" id="LAZR01000004">
    <property type="protein sequence ID" value="KKO10733.1"/>
    <property type="molecule type" value="Genomic_DNA"/>
</dbReference>
<dbReference type="Gene3D" id="3.40.30.10">
    <property type="entry name" value="Glutaredoxin"/>
    <property type="match status" value="1"/>
</dbReference>
<dbReference type="PANTHER" id="PTHR44051">
    <property type="entry name" value="GLUTATHIONE S-TRANSFERASE-RELATED"/>
    <property type="match status" value="1"/>
</dbReference>
<dbReference type="SUPFAM" id="SSF52833">
    <property type="entry name" value="Thioredoxin-like"/>
    <property type="match status" value="1"/>
</dbReference>
<dbReference type="SFLD" id="SFLDS00019">
    <property type="entry name" value="Glutathione_Transferase_(cytos"/>
    <property type="match status" value="1"/>
</dbReference>
<evidence type="ECO:0008006" key="4">
    <source>
        <dbReference type="Google" id="ProtNLM"/>
    </source>
</evidence>
<dbReference type="PANTHER" id="PTHR44051:SF9">
    <property type="entry name" value="GLUTATHIONE S-TRANSFERASE 1"/>
    <property type="match status" value="1"/>
</dbReference>
<feature type="domain" description="GST N-terminal" evidence="1">
    <location>
        <begin position="46"/>
        <end position="127"/>
    </location>
</feature>
<dbReference type="SFLD" id="SFLDG00358">
    <property type="entry name" value="Main_(cytGST)"/>
    <property type="match status" value="1"/>
</dbReference>
<dbReference type="PROSITE" id="PS50405">
    <property type="entry name" value="GST_CTER"/>
    <property type="match status" value="1"/>
</dbReference>
<evidence type="ECO:0000313" key="3">
    <source>
        <dbReference type="EMBL" id="KKO10733.1"/>
    </source>
</evidence>